<dbReference type="Proteomes" id="UP000215453">
    <property type="component" value="Chromosome 1"/>
</dbReference>
<organism evidence="3 4">
    <name type="scientific">Zymoseptoria tritici ST99CH_1A5</name>
    <dbReference type="NCBI Taxonomy" id="1276529"/>
    <lineage>
        <taxon>Eukaryota</taxon>
        <taxon>Fungi</taxon>
        <taxon>Dikarya</taxon>
        <taxon>Ascomycota</taxon>
        <taxon>Pezizomycotina</taxon>
        <taxon>Dothideomycetes</taxon>
        <taxon>Dothideomycetidae</taxon>
        <taxon>Mycosphaerellales</taxon>
        <taxon>Mycosphaerellaceae</taxon>
        <taxon>Zymoseptoria</taxon>
    </lineage>
</organism>
<evidence type="ECO:0000313" key="3">
    <source>
        <dbReference type="EMBL" id="SMY18691.1"/>
    </source>
</evidence>
<evidence type="ECO:0000256" key="1">
    <source>
        <dbReference type="SAM" id="MobiDB-lite"/>
    </source>
</evidence>
<reference evidence="3 4" key="1">
    <citation type="submission" date="2016-10" db="EMBL/GenBank/DDBJ databases">
        <authorList>
            <person name="Varghese N."/>
        </authorList>
    </citation>
    <scope>NUCLEOTIDE SEQUENCE [LARGE SCALE GENOMIC DNA]</scope>
</reference>
<evidence type="ECO:0000256" key="2">
    <source>
        <dbReference type="SAM" id="SignalP"/>
    </source>
</evidence>
<feature type="compositionally biased region" description="Low complexity" evidence="1">
    <location>
        <begin position="137"/>
        <end position="147"/>
    </location>
</feature>
<dbReference type="EMBL" id="LT882676">
    <property type="protein sequence ID" value="SMY18691.1"/>
    <property type="molecule type" value="Genomic_DNA"/>
</dbReference>
<protein>
    <recommendedName>
        <fullName evidence="5">Secreted protein</fullName>
    </recommendedName>
</protein>
<feature type="chain" id="PRO_5012102382" description="Secreted protein" evidence="2">
    <location>
        <begin position="23"/>
        <end position="159"/>
    </location>
</feature>
<sequence length="159" mass="17431">MVSNTLTSALVVAVLFLGSTSAYEQKDGALGKLNGRHGIVQCICYTDASNTQVHYEDTKKSCENVPNGMQYPNDPDFIGECIFFSYEDRKTATYNFWPWCSSGYDQCCNTQYGETETGCGALGPEGHHPPPQWQNSGHHPPGVGQHPPRSDSKSPALVR</sequence>
<keyword evidence="2" id="KW-0732">Signal</keyword>
<feature type="signal peptide" evidence="2">
    <location>
        <begin position="1"/>
        <end position="22"/>
    </location>
</feature>
<proteinExistence type="predicted"/>
<dbReference type="AlphaFoldDB" id="A0A1Y6L871"/>
<feature type="region of interest" description="Disordered" evidence="1">
    <location>
        <begin position="120"/>
        <end position="159"/>
    </location>
</feature>
<gene>
    <name evidence="3" type="ORF">ZT1A5_G126</name>
</gene>
<name>A0A1Y6L871_ZYMTR</name>
<evidence type="ECO:0008006" key="5">
    <source>
        <dbReference type="Google" id="ProtNLM"/>
    </source>
</evidence>
<evidence type="ECO:0000313" key="4">
    <source>
        <dbReference type="Proteomes" id="UP000215453"/>
    </source>
</evidence>
<accession>A0A1Y6L871</accession>